<feature type="compositionally biased region" description="Polar residues" evidence="3">
    <location>
        <begin position="255"/>
        <end position="271"/>
    </location>
</feature>
<feature type="compositionally biased region" description="Basic and acidic residues" evidence="3">
    <location>
        <begin position="1347"/>
        <end position="1362"/>
    </location>
</feature>
<feature type="compositionally biased region" description="Basic and acidic residues" evidence="3">
    <location>
        <begin position="1645"/>
        <end position="1658"/>
    </location>
</feature>
<keyword evidence="1 2" id="KW-0175">Coiled coil</keyword>
<dbReference type="Proteomes" id="UP000178254">
    <property type="component" value="Unassembled WGS sequence"/>
</dbReference>
<dbReference type="PANTHER" id="PTHR23160:SF19">
    <property type="entry name" value="MYOSIN HEAVY CHAIN-RELATED PROTEIN"/>
    <property type="match status" value="1"/>
</dbReference>
<evidence type="ECO:0000313" key="4">
    <source>
        <dbReference type="EMBL" id="OGH94935.1"/>
    </source>
</evidence>
<feature type="coiled-coil region" evidence="2">
    <location>
        <begin position="943"/>
        <end position="1004"/>
    </location>
</feature>
<dbReference type="EMBL" id="MFRE01000005">
    <property type="protein sequence ID" value="OGH94935.1"/>
    <property type="molecule type" value="Genomic_DNA"/>
</dbReference>
<feature type="compositionally biased region" description="Polar residues" evidence="3">
    <location>
        <begin position="1592"/>
        <end position="1603"/>
    </location>
</feature>
<comment type="caution">
    <text evidence="4">The sequence shown here is derived from an EMBL/GenBank/DDBJ whole genome shotgun (WGS) entry which is preliminary data.</text>
</comment>
<feature type="coiled-coil region" evidence="2">
    <location>
        <begin position="1791"/>
        <end position="1822"/>
    </location>
</feature>
<sequence length="1861" mass="209194">MTRELNDFILRLGGDLKDEEKTGQETTLGPLPKGEIQTRKEKEPTQEELELVNRQYLSYGDVYDENEKKGVWQHTHDQSGNLTGSYHNYSRELYDILKLKSKRERFEKTVAKLRAYFDDAVKKIGLTDIDKTSKSNTWISWDIAKQSYLVKHPEGSNQNYELADPLNPDSSENKKILQEIADRHIGYEFYHHIIKLLADGKNLPDIINAKDPSESQIAAIIAPNATTLSSYVLAKLGGLARQNFKVADMEPGLGVSSTEQKTSAKPITEPQSKPRTEQEKRMAWVKLKIEKEATRRKLETEKKAVKILDPDHVVRIPKDVLRAGSADIVRAGMKEAFNNTELSLMTELQNKKNEMTAINAKIAKLKDTIKKTTEDIAELKKLQTKTGEIKPEGPQGLDDVIATQLKEKTVELETGRADLIKAQAEFKEKRREEIAAAKELRQYQREITTPQKIERIKPKLIELARTENERHVELATAITLLPDDVVAQISRYVIFKKYDELADLILDGKNADNSLPPGVKEMVEAAKQKVENLASVKVETPPEEGTPPSDANQRVRAELQKKLHGPGITIQHTEARNQLVKILRSEEIDDPRLNNWFILTALNEGMTGEEEIRRAAGVLATRTDWRTRLGDFVSSPKIAKITNEADKSLKLLGGSSANKPPSFQPIYKPRINRRATVLAWQTENADELKKLENAKQDDTANLSQPRKNRFDLLNKRFRWMTSRGRMSEYKKPIRTEYPRYDYGWYRQRGVEERVGRLAQRAADRTAEWWGREQGGAMGKIVEESRLCTEELPDLAEMRDDLETIQTLTKNVGVILGQKFNNLFQTALPKKVEVANVALTKKLDALRKYNKLKTQLEQASALVAPMAEKAQAATEIEAATPTGQEEPEEVEKTNAVAKISGLFKKLIGIITKSKLTKNGETINQEVLSEGATDEEKATAEATKIKAAEEAVAKAAELANQKLQKEAAVKVANQASNELKTQRSLVEGLEKKLAEAQTELETAGEELIGAAAFCNYGDGGQQEFLNNLMNQSIGELTDQARDLAKSIERLQKKIDGKPRAVKRVYEKIKIELAEAKETLAKILNKKTRKEMTAEATASKEFIDETQLSGQKKVLLDEIFNIFKSKKKARLIADNPENKPSDQKEGAYLPPDNFDFPDPGYYPNLPPTPAPRDQQTEVTEAKRVAERQELEVTEESLQSTLRKLANDIYHGNISPYDWEQIRGAIIGPALVLKQIQERDKRISWETKYIIAAVITVITNRIAEIESGLITTEDEMYDGQIKSPEKQKELTENNKKFKDAIDNLNWLKLYIETNMIPQTAARGEAVEQTNEPAGTPAESAPDNDYLYTPFKPDDEPPREPGDERAGVTELTSGTEATRVAEGQTKEDENKMAKIKSGIESFTKYSYLFFYRPHEYYVENLKRLITDLKQLSEKEKAQITDEIQQAITAIEEEIEQNNEVIKRYSSILTRMEQRYPTAGGPAEKESAEYYNQRIAANKSAITSAQNTLQELRAIFGLGEPATAPAELQEETRDTNRNDSSSPDTDPDADRGAEPARAFDDLDLSSVISYTEPRKTTAIAGETELPEPTESPSPQSTDEAPTSNFSPEPTSEKGKTNRTSDDDDALLFDSPIDETPKPTAKPTKPTAAAELAKRAAEADARQIGRDGTAFSETTTETTKPQPATGQILGNKWIDTTLGEPKSQTKKPSPKGTGLMDALGEPELPSVTDETRPDAEFLTLADLENSIAKIWEQDPLTKEDKFKVMLTSEHKPVELEDVITKFKLLSKQPAESGWAVSKERLQQIIFELREALERKSAEYEHFIKRIEERQKSIRELGKEPDSFDTASLKWGQEVSEVVRKYIDSLSKL</sequence>
<dbReference type="PANTHER" id="PTHR23160">
    <property type="entry name" value="SYNAPTONEMAL COMPLEX PROTEIN-RELATED"/>
    <property type="match status" value="1"/>
</dbReference>
<evidence type="ECO:0000256" key="1">
    <source>
        <dbReference type="ARBA" id="ARBA00023054"/>
    </source>
</evidence>
<evidence type="ECO:0000313" key="5">
    <source>
        <dbReference type="Proteomes" id="UP000178254"/>
    </source>
</evidence>
<accession>A0A1F6PFI9</accession>
<protein>
    <submittedName>
        <fullName evidence="4">Uncharacterized protein</fullName>
    </submittedName>
</protein>
<feature type="region of interest" description="Disordered" evidence="3">
    <location>
        <begin position="1521"/>
        <end position="1724"/>
    </location>
</feature>
<feature type="region of interest" description="Disordered" evidence="3">
    <location>
        <begin position="1318"/>
        <end position="1383"/>
    </location>
</feature>
<reference evidence="4 5" key="1">
    <citation type="journal article" date="2016" name="Nat. Commun.">
        <title>Thousands of microbial genomes shed light on interconnected biogeochemical processes in an aquifer system.</title>
        <authorList>
            <person name="Anantharaman K."/>
            <person name="Brown C.T."/>
            <person name="Hug L.A."/>
            <person name="Sharon I."/>
            <person name="Castelle C.J."/>
            <person name="Probst A.J."/>
            <person name="Thomas B.C."/>
            <person name="Singh A."/>
            <person name="Wilkins M.J."/>
            <person name="Karaoz U."/>
            <person name="Brodie E.L."/>
            <person name="Williams K.H."/>
            <person name="Hubbard S.S."/>
            <person name="Banfield J.F."/>
        </authorList>
    </citation>
    <scope>NUCLEOTIDE SEQUENCE [LARGE SCALE GENOMIC DNA]</scope>
</reference>
<feature type="compositionally biased region" description="Basic and acidic residues" evidence="3">
    <location>
        <begin position="1542"/>
        <end position="1554"/>
    </location>
</feature>
<feature type="compositionally biased region" description="Basic and acidic residues" evidence="3">
    <location>
        <begin position="36"/>
        <end position="45"/>
    </location>
</feature>
<name>A0A1F6PFI9_9BACT</name>
<gene>
    <name evidence="4" type="ORF">A2538_04570</name>
</gene>
<feature type="coiled-coil region" evidence="2">
    <location>
        <begin position="1031"/>
        <end position="1090"/>
    </location>
</feature>
<feature type="coiled-coil region" evidence="2">
    <location>
        <begin position="1413"/>
        <end position="1451"/>
    </location>
</feature>
<feature type="compositionally biased region" description="Low complexity" evidence="3">
    <location>
        <begin position="1631"/>
        <end position="1644"/>
    </location>
</feature>
<feature type="compositionally biased region" description="Basic and acidic residues" evidence="3">
    <location>
        <begin position="1604"/>
        <end position="1614"/>
    </location>
</feature>
<proteinExistence type="predicted"/>
<feature type="region of interest" description="Disordered" evidence="3">
    <location>
        <begin position="254"/>
        <end position="279"/>
    </location>
</feature>
<feature type="compositionally biased region" description="Low complexity" evidence="3">
    <location>
        <begin position="1576"/>
        <end position="1591"/>
    </location>
</feature>
<feature type="region of interest" description="Disordered" evidence="3">
    <location>
        <begin position="19"/>
        <end position="45"/>
    </location>
</feature>
<evidence type="ECO:0000256" key="3">
    <source>
        <dbReference type="SAM" id="MobiDB-lite"/>
    </source>
</evidence>
<organism evidence="4 5">
    <name type="scientific">Candidatus Magasanikbacteria bacterium RIFOXYD2_FULL_41_14</name>
    <dbReference type="NCBI Taxonomy" id="1798709"/>
    <lineage>
        <taxon>Bacteria</taxon>
        <taxon>Candidatus Magasanikiibacteriota</taxon>
    </lineage>
</organism>
<feature type="coiled-coil region" evidence="2">
    <location>
        <begin position="348"/>
        <end position="382"/>
    </location>
</feature>
<evidence type="ECO:0000256" key="2">
    <source>
        <dbReference type="SAM" id="Coils"/>
    </source>
</evidence>